<dbReference type="GO" id="GO:0005739">
    <property type="term" value="C:mitochondrion"/>
    <property type="evidence" value="ECO:0007669"/>
    <property type="project" value="TreeGrafter"/>
</dbReference>
<dbReference type="Pfam" id="PF01042">
    <property type="entry name" value="Ribonuc_L-PSP"/>
    <property type="match status" value="1"/>
</dbReference>
<dbReference type="OrthoDB" id="309640at2759"/>
<keyword evidence="2" id="KW-1185">Reference proteome</keyword>
<accession>A0A1F7ZY31</accession>
<dbReference type="InterPro" id="IPR035959">
    <property type="entry name" value="RutC-like_sf"/>
</dbReference>
<dbReference type="RefSeq" id="XP_022387866.1">
    <property type="nucleotide sequence ID" value="XM_022534124.1"/>
</dbReference>
<evidence type="ECO:0000313" key="2">
    <source>
        <dbReference type="Proteomes" id="UP000179179"/>
    </source>
</evidence>
<comment type="caution">
    <text evidence="1">The sequence shown here is derived from an EMBL/GenBank/DDBJ whole genome shotgun (WGS) entry which is preliminary data.</text>
</comment>
<dbReference type="GeneID" id="34450385"/>
<reference evidence="1 2" key="1">
    <citation type="journal article" date="2016" name="Genome Biol. Evol.">
        <title>Draft genome sequence of an aflatoxigenic Aspergillus species, A. bombycis.</title>
        <authorList>
            <person name="Moore G.G."/>
            <person name="Mack B.M."/>
            <person name="Beltz S.B."/>
            <person name="Gilbert M.K."/>
        </authorList>
    </citation>
    <scope>NUCLEOTIDE SEQUENCE [LARGE SCALE GENOMIC DNA]</scope>
    <source>
        <strain evidence="2">NRRL 26010</strain>
    </source>
</reference>
<evidence type="ECO:0000313" key="1">
    <source>
        <dbReference type="EMBL" id="OGM44149.1"/>
    </source>
</evidence>
<dbReference type="GO" id="GO:0005829">
    <property type="term" value="C:cytosol"/>
    <property type="evidence" value="ECO:0007669"/>
    <property type="project" value="TreeGrafter"/>
</dbReference>
<organism evidence="1 2">
    <name type="scientific">Aspergillus bombycis</name>
    <dbReference type="NCBI Taxonomy" id="109264"/>
    <lineage>
        <taxon>Eukaryota</taxon>
        <taxon>Fungi</taxon>
        <taxon>Dikarya</taxon>
        <taxon>Ascomycota</taxon>
        <taxon>Pezizomycotina</taxon>
        <taxon>Eurotiomycetes</taxon>
        <taxon>Eurotiomycetidae</taxon>
        <taxon>Eurotiales</taxon>
        <taxon>Aspergillaceae</taxon>
        <taxon>Aspergillus</taxon>
    </lineage>
</organism>
<dbReference type="PANTHER" id="PTHR11803:SF39">
    <property type="entry name" value="2-IMINOBUTANOATE_2-IMINOPROPANOATE DEAMINASE"/>
    <property type="match status" value="1"/>
</dbReference>
<dbReference type="Gene3D" id="3.30.1330.40">
    <property type="entry name" value="RutC-like"/>
    <property type="match status" value="1"/>
</dbReference>
<dbReference type="InterPro" id="IPR006175">
    <property type="entry name" value="YjgF/YER057c/UK114"/>
</dbReference>
<name>A0A1F7ZY31_9EURO</name>
<evidence type="ECO:0008006" key="3">
    <source>
        <dbReference type="Google" id="ProtNLM"/>
    </source>
</evidence>
<proteinExistence type="predicted"/>
<sequence length="142" mass="15386">MPKTTYQNLPGPVGDCLKPASLATTATVPISPTSSLVFTTGHIGLDLKTGDLVRETVEAEFEAIFTCLDAALKNAGVSQGLAQGYRFTSYLVHVEDEKVMQDVFRRMVPGHTPTWCTVIVKEINVKGMRAEIAAEGVVYHDC</sequence>
<gene>
    <name evidence="1" type="ORF">ABOM_006995</name>
</gene>
<dbReference type="SUPFAM" id="SSF55298">
    <property type="entry name" value="YjgF-like"/>
    <property type="match status" value="1"/>
</dbReference>
<dbReference type="PANTHER" id="PTHR11803">
    <property type="entry name" value="2-IMINOBUTANOATE/2-IMINOPROPANOATE DEAMINASE RIDA"/>
    <property type="match status" value="1"/>
</dbReference>
<dbReference type="Proteomes" id="UP000179179">
    <property type="component" value="Unassembled WGS sequence"/>
</dbReference>
<protein>
    <recommendedName>
        <fullName evidence="3">YjgF-like protein</fullName>
    </recommendedName>
</protein>
<dbReference type="EMBL" id="LYCR01000059">
    <property type="protein sequence ID" value="OGM44149.1"/>
    <property type="molecule type" value="Genomic_DNA"/>
</dbReference>
<dbReference type="GO" id="GO:0019239">
    <property type="term" value="F:deaminase activity"/>
    <property type="evidence" value="ECO:0007669"/>
    <property type="project" value="TreeGrafter"/>
</dbReference>
<dbReference type="AlphaFoldDB" id="A0A1F7ZY31"/>